<dbReference type="GO" id="GO:0004674">
    <property type="term" value="F:protein serine/threonine kinase activity"/>
    <property type="evidence" value="ECO:0007669"/>
    <property type="project" value="UniProtKB-KW"/>
</dbReference>
<comment type="catalytic activity">
    <reaction evidence="17">
        <text>L-seryl-[protein] + ATP = O-phospho-L-seryl-[protein] + ADP + H(+)</text>
        <dbReference type="Rhea" id="RHEA:17989"/>
        <dbReference type="Rhea" id="RHEA-COMP:9863"/>
        <dbReference type="Rhea" id="RHEA-COMP:11604"/>
        <dbReference type="ChEBI" id="CHEBI:15378"/>
        <dbReference type="ChEBI" id="CHEBI:29999"/>
        <dbReference type="ChEBI" id="CHEBI:30616"/>
        <dbReference type="ChEBI" id="CHEBI:83421"/>
        <dbReference type="ChEBI" id="CHEBI:456216"/>
        <dbReference type="EC" id="2.7.11.1"/>
    </reaction>
</comment>
<evidence type="ECO:0000256" key="2">
    <source>
        <dbReference type="ARBA" id="ARBA00012513"/>
    </source>
</evidence>
<gene>
    <name evidence="22" type="primary">LOC123068393</name>
</gene>
<evidence type="ECO:0000256" key="18">
    <source>
        <dbReference type="PROSITE-ProRule" id="PRU10141"/>
    </source>
</evidence>
<dbReference type="SMART" id="SM00220">
    <property type="entry name" value="S_TKc"/>
    <property type="match status" value="1"/>
</dbReference>
<dbReference type="FunFam" id="3.30.200.20:FF:000214">
    <property type="entry name" value="WAK1-OsWAK receptor-like cytoplasmic kinase (OsWAK-RLCK)"/>
    <property type="match status" value="1"/>
</dbReference>
<evidence type="ECO:0000256" key="6">
    <source>
        <dbReference type="ARBA" id="ARBA00022679"/>
    </source>
</evidence>
<name>A0A3B6FEW8_WHEAT</name>
<dbReference type="InterPro" id="IPR025287">
    <property type="entry name" value="WAK_GUB"/>
</dbReference>
<evidence type="ECO:0000256" key="17">
    <source>
        <dbReference type="ARBA" id="ARBA00048679"/>
    </source>
</evidence>
<dbReference type="GO" id="GO:0005886">
    <property type="term" value="C:plasma membrane"/>
    <property type="evidence" value="ECO:0007669"/>
    <property type="project" value="UniProtKB-SubCell"/>
</dbReference>
<evidence type="ECO:0000256" key="1">
    <source>
        <dbReference type="ARBA" id="ARBA00004251"/>
    </source>
</evidence>
<keyword evidence="15" id="KW-0325">Glycoprotein</keyword>
<evidence type="ECO:0000256" key="4">
    <source>
        <dbReference type="ARBA" id="ARBA00022527"/>
    </source>
</evidence>
<evidence type="ECO:0000256" key="9">
    <source>
        <dbReference type="ARBA" id="ARBA00022741"/>
    </source>
</evidence>
<dbReference type="Gene3D" id="1.10.510.10">
    <property type="entry name" value="Transferase(Phosphotransferase) domain 1"/>
    <property type="match status" value="1"/>
</dbReference>
<dbReference type="FunFam" id="1.10.510.10:FF:000161">
    <property type="entry name" value="Wall-associated receptor kinase-like 20"/>
    <property type="match status" value="1"/>
</dbReference>
<dbReference type="InterPro" id="IPR001245">
    <property type="entry name" value="Ser-Thr/Tyr_kinase_cat_dom"/>
</dbReference>
<dbReference type="PANTHER" id="PTHR46008:SF2">
    <property type="entry name" value="LEAF RUST 10 DISEASE-RESISTANCE LOCUS RECEPTOR-LIKE PROTEIN KINASE-LIKE 1.4"/>
    <property type="match status" value="1"/>
</dbReference>
<reference evidence="22" key="2">
    <citation type="submission" date="2018-10" db="UniProtKB">
        <authorList>
            <consortium name="EnsemblPlants"/>
        </authorList>
    </citation>
    <scope>IDENTIFICATION</scope>
</reference>
<comment type="subcellular location">
    <subcellularLocation>
        <location evidence="1">Cell membrane</location>
        <topology evidence="1">Single-pass type I membrane protein</topology>
    </subcellularLocation>
</comment>
<dbReference type="SMR" id="A0A3B6FEW8"/>
<dbReference type="Gramene" id="TraesCS3B02G049100.5">
    <property type="protein sequence ID" value="TraesCS3B02G049100.5"/>
    <property type="gene ID" value="TraesCS3B02G049100"/>
</dbReference>
<dbReference type="Gramene" id="TraesCS3B03G0109500.5">
    <property type="protein sequence ID" value="TraesCS3B03G0109500.5.CDS"/>
    <property type="gene ID" value="TraesCS3B03G0109500"/>
</dbReference>
<keyword evidence="7 19" id="KW-0812">Transmembrane</keyword>
<keyword evidence="8 20" id="KW-0732">Signal</keyword>
<dbReference type="PROSITE" id="PS00108">
    <property type="entry name" value="PROTEIN_KINASE_ST"/>
    <property type="match status" value="1"/>
</dbReference>
<keyword evidence="11 18" id="KW-0067">ATP-binding</keyword>
<keyword evidence="12 19" id="KW-1133">Transmembrane helix</keyword>
<dbReference type="InterPro" id="IPR032872">
    <property type="entry name" value="WAK_assoc_C"/>
</dbReference>
<keyword evidence="6" id="KW-0808">Transferase</keyword>
<evidence type="ECO:0000256" key="14">
    <source>
        <dbReference type="ARBA" id="ARBA00023170"/>
    </source>
</evidence>
<sequence>MASMPVVSLPFLASFLLVFLLHRVHVVGAAECEPVACGNFTIKYPFWLGAPGHPPSEPSCGHPAFELWCIGGNTTAAMSGSPIHVHSIDYATSSFLVVHNRIAAGTDGACLADFNVSSSLALSPFKISPSNRALCFLYNCNGTEPRGREYANATAGCSRPIVAYLGGSFVRDTPPAIPTGNCTYTYLPVLGSEAAVSTAADYTRLLKAGFLLDWAGAGIGIGDCPACAASGGQCRYRGATAALACLCPGGKLRGPTCAGGSTRMKTIFIIVGAVLGAGAIFLFVFFVLHQRKKKKQAIASNEFMRSGSSMTTYSKDLELGGSPHIFTFEELEVATDGFSASRELGDGGFGTVYKGKLKDGRVVAVKRLYKNNYRRVEQFLNEVDILSRLLHQNLVILYGCTSRMSRDLLLVYEFIANGTVADHLHGSRSAERGLTWPLRLNIAIETAEALAYLHAVEIIHRDVKTTNILLDNSFHVKVADFGLSRLFPLEVTHVSTVPQGTPGYVDPVYHQCYKLTDKSDVYSFGVVLVELISSKPAVDMSRSHSEINLANMALNRIQNHEVVQLVDPELGYDTDPETKRTIDRVAEVAFQCLQMERDLRPSIKEVVEILTCVRDGDCRAKSMKKKASQKEDAHLLTEGLQFSPDSVIHRFHSQSTNHSVASNASGL</sequence>
<dbReference type="RefSeq" id="XP_044346911.1">
    <property type="nucleotide sequence ID" value="XM_044490976.1"/>
</dbReference>
<keyword evidence="10" id="KW-0418">Kinase</keyword>
<feature type="chain" id="PRO_5043173928" description="non-specific serine/threonine protein kinase" evidence="20">
    <location>
        <begin position="30"/>
        <end position="667"/>
    </location>
</feature>
<keyword evidence="14" id="KW-0675">Receptor</keyword>
<dbReference type="PROSITE" id="PS50011">
    <property type="entry name" value="PROTEIN_KINASE_DOM"/>
    <property type="match status" value="1"/>
</dbReference>
<keyword evidence="13 19" id="KW-0472">Membrane</keyword>
<keyword evidence="4" id="KW-0723">Serine/threonine-protein kinase</keyword>
<dbReference type="InterPro" id="IPR008271">
    <property type="entry name" value="Ser/Thr_kinase_AS"/>
</dbReference>
<evidence type="ECO:0000256" key="19">
    <source>
        <dbReference type="SAM" id="Phobius"/>
    </source>
</evidence>
<feature type="transmembrane region" description="Helical" evidence="19">
    <location>
        <begin position="267"/>
        <end position="288"/>
    </location>
</feature>
<reference evidence="22" key="1">
    <citation type="submission" date="2018-08" db="EMBL/GenBank/DDBJ databases">
        <authorList>
            <person name="Rossello M."/>
        </authorList>
    </citation>
    <scope>NUCLEOTIDE SEQUENCE [LARGE SCALE GENOMIC DNA]</scope>
    <source>
        <strain evidence="22">cv. Chinese Spring</strain>
    </source>
</reference>
<dbReference type="Gene3D" id="3.30.200.20">
    <property type="entry name" value="Phosphorylase Kinase, domain 1"/>
    <property type="match status" value="1"/>
</dbReference>
<dbReference type="PROSITE" id="PS00107">
    <property type="entry name" value="PROTEIN_KINASE_ATP"/>
    <property type="match status" value="1"/>
</dbReference>
<evidence type="ECO:0000256" key="12">
    <source>
        <dbReference type="ARBA" id="ARBA00022989"/>
    </source>
</evidence>
<evidence type="ECO:0000256" key="8">
    <source>
        <dbReference type="ARBA" id="ARBA00022729"/>
    </source>
</evidence>
<dbReference type="SUPFAM" id="SSF56112">
    <property type="entry name" value="Protein kinase-like (PK-like)"/>
    <property type="match status" value="1"/>
</dbReference>
<evidence type="ECO:0000256" key="3">
    <source>
        <dbReference type="ARBA" id="ARBA00022475"/>
    </source>
</evidence>
<dbReference type="EnsemblPlants" id="TraesCS3B02G049100.5">
    <property type="protein sequence ID" value="TraesCS3B02G049100.5"/>
    <property type="gene ID" value="TraesCS3B02G049100"/>
</dbReference>
<comment type="catalytic activity">
    <reaction evidence="16">
        <text>L-threonyl-[protein] + ATP = O-phospho-L-threonyl-[protein] + ADP + H(+)</text>
        <dbReference type="Rhea" id="RHEA:46608"/>
        <dbReference type="Rhea" id="RHEA-COMP:11060"/>
        <dbReference type="Rhea" id="RHEA-COMP:11605"/>
        <dbReference type="ChEBI" id="CHEBI:15378"/>
        <dbReference type="ChEBI" id="CHEBI:30013"/>
        <dbReference type="ChEBI" id="CHEBI:30616"/>
        <dbReference type="ChEBI" id="CHEBI:61977"/>
        <dbReference type="ChEBI" id="CHEBI:456216"/>
        <dbReference type="EC" id="2.7.11.1"/>
    </reaction>
</comment>
<dbReference type="AlphaFoldDB" id="A0A3B6FEW8"/>
<dbReference type="InterPro" id="IPR011009">
    <property type="entry name" value="Kinase-like_dom_sf"/>
</dbReference>
<protein>
    <recommendedName>
        <fullName evidence="2">non-specific serine/threonine protein kinase</fullName>
        <ecNumber evidence="2">2.7.11.1</ecNumber>
    </recommendedName>
</protein>
<evidence type="ECO:0000313" key="23">
    <source>
        <dbReference type="Proteomes" id="UP000019116"/>
    </source>
</evidence>
<evidence type="ECO:0000256" key="20">
    <source>
        <dbReference type="SAM" id="SignalP"/>
    </source>
</evidence>
<evidence type="ECO:0000313" key="22">
    <source>
        <dbReference type="EnsemblPlants" id="TraesCS3B02G049100.5"/>
    </source>
</evidence>
<evidence type="ECO:0000259" key="21">
    <source>
        <dbReference type="PROSITE" id="PS50011"/>
    </source>
</evidence>
<feature type="binding site" evidence="18">
    <location>
        <position position="366"/>
    </location>
    <ligand>
        <name>ATP</name>
        <dbReference type="ChEBI" id="CHEBI:30616"/>
    </ligand>
</feature>
<dbReference type="EC" id="2.7.11.1" evidence="2"/>
<keyword evidence="23" id="KW-1185">Reference proteome</keyword>
<dbReference type="PANTHER" id="PTHR46008">
    <property type="entry name" value="LEAF RUST 10 DISEASE-RESISTANCE LOCUS RECEPTOR-LIKE PROTEIN KINASE-LIKE 1.4"/>
    <property type="match status" value="1"/>
</dbReference>
<keyword evidence="9 18" id="KW-0547">Nucleotide-binding</keyword>
<dbReference type="Proteomes" id="UP000019116">
    <property type="component" value="Chromosome 3B"/>
</dbReference>
<evidence type="ECO:0000256" key="5">
    <source>
        <dbReference type="ARBA" id="ARBA00022553"/>
    </source>
</evidence>
<evidence type="ECO:0000256" key="11">
    <source>
        <dbReference type="ARBA" id="ARBA00022840"/>
    </source>
</evidence>
<dbReference type="GO" id="GO:0005524">
    <property type="term" value="F:ATP binding"/>
    <property type="evidence" value="ECO:0007669"/>
    <property type="project" value="UniProtKB-UniRule"/>
</dbReference>
<feature type="domain" description="Protein kinase" evidence="21">
    <location>
        <begin position="338"/>
        <end position="613"/>
    </location>
</feature>
<organism evidence="22">
    <name type="scientific">Triticum aestivum</name>
    <name type="common">Wheat</name>
    <dbReference type="NCBI Taxonomy" id="4565"/>
    <lineage>
        <taxon>Eukaryota</taxon>
        <taxon>Viridiplantae</taxon>
        <taxon>Streptophyta</taxon>
        <taxon>Embryophyta</taxon>
        <taxon>Tracheophyta</taxon>
        <taxon>Spermatophyta</taxon>
        <taxon>Magnoliopsida</taxon>
        <taxon>Liliopsida</taxon>
        <taxon>Poales</taxon>
        <taxon>Poaceae</taxon>
        <taxon>BOP clade</taxon>
        <taxon>Pooideae</taxon>
        <taxon>Triticodae</taxon>
        <taxon>Triticeae</taxon>
        <taxon>Triticinae</taxon>
        <taxon>Triticum</taxon>
    </lineage>
</organism>
<evidence type="ECO:0000256" key="10">
    <source>
        <dbReference type="ARBA" id="ARBA00022777"/>
    </source>
</evidence>
<evidence type="ECO:0000256" key="15">
    <source>
        <dbReference type="ARBA" id="ARBA00023180"/>
    </source>
</evidence>
<dbReference type="GO" id="GO:0030247">
    <property type="term" value="F:polysaccharide binding"/>
    <property type="evidence" value="ECO:0007669"/>
    <property type="project" value="InterPro"/>
</dbReference>
<dbReference type="Pfam" id="PF14380">
    <property type="entry name" value="WAK_assoc"/>
    <property type="match status" value="1"/>
</dbReference>
<accession>A0A3B6FEW8</accession>
<keyword evidence="5" id="KW-0597">Phosphoprotein</keyword>
<keyword evidence="3" id="KW-1003">Cell membrane</keyword>
<dbReference type="GeneID" id="123068393"/>
<dbReference type="OrthoDB" id="4062651at2759"/>
<evidence type="ECO:0000256" key="7">
    <source>
        <dbReference type="ARBA" id="ARBA00022692"/>
    </source>
</evidence>
<dbReference type="InterPro" id="IPR017441">
    <property type="entry name" value="Protein_kinase_ATP_BS"/>
</dbReference>
<dbReference type="Pfam" id="PF07714">
    <property type="entry name" value="PK_Tyr_Ser-Thr"/>
    <property type="match status" value="1"/>
</dbReference>
<evidence type="ECO:0000256" key="16">
    <source>
        <dbReference type="ARBA" id="ARBA00047899"/>
    </source>
</evidence>
<dbReference type="Pfam" id="PF13947">
    <property type="entry name" value="GUB_WAK_bind"/>
    <property type="match status" value="1"/>
</dbReference>
<dbReference type="InterPro" id="IPR000719">
    <property type="entry name" value="Prot_kinase_dom"/>
</dbReference>
<feature type="signal peptide" evidence="20">
    <location>
        <begin position="1"/>
        <end position="29"/>
    </location>
</feature>
<proteinExistence type="predicted"/>
<evidence type="ECO:0000256" key="13">
    <source>
        <dbReference type="ARBA" id="ARBA00023136"/>
    </source>
</evidence>